<dbReference type="EMBL" id="CP092864">
    <property type="protein sequence ID" value="UYV62697.1"/>
    <property type="molecule type" value="Genomic_DNA"/>
</dbReference>
<accession>A0ABY6K1C9</accession>
<dbReference type="Proteomes" id="UP001235939">
    <property type="component" value="Chromosome 02"/>
</dbReference>
<protein>
    <submittedName>
        <fullName evidence="1">Uncharacterized protein</fullName>
    </submittedName>
</protein>
<reference evidence="1 2" key="1">
    <citation type="submission" date="2022-01" db="EMBL/GenBank/DDBJ databases">
        <title>A chromosomal length assembly of Cordylochernes scorpioides.</title>
        <authorList>
            <person name="Zeh D."/>
            <person name="Zeh J."/>
        </authorList>
    </citation>
    <scope>NUCLEOTIDE SEQUENCE [LARGE SCALE GENOMIC DNA]</scope>
    <source>
        <strain evidence="1">IN4F17</strain>
        <tissue evidence="1">Whole Body</tissue>
    </source>
</reference>
<name>A0ABY6K1C9_9ARAC</name>
<sequence length="125" mass="14016">MVLVDGILRYTGELHCLGMEADTEQPALRIQENFTGGENLPEQGSHGSATPISVATRRWTHRRHSWHVSRQDGVGRGGPAVELRRRGLFKLYQCLAKRFVLITNICQSLKEVVPLDLKKVVGQID</sequence>
<evidence type="ECO:0000313" key="1">
    <source>
        <dbReference type="EMBL" id="UYV62697.1"/>
    </source>
</evidence>
<keyword evidence="2" id="KW-1185">Reference proteome</keyword>
<organism evidence="1 2">
    <name type="scientific">Cordylochernes scorpioides</name>
    <dbReference type="NCBI Taxonomy" id="51811"/>
    <lineage>
        <taxon>Eukaryota</taxon>
        <taxon>Metazoa</taxon>
        <taxon>Ecdysozoa</taxon>
        <taxon>Arthropoda</taxon>
        <taxon>Chelicerata</taxon>
        <taxon>Arachnida</taxon>
        <taxon>Pseudoscorpiones</taxon>
        <taxon>Cheliferoidea</taxon>
        <taxon>Chernetidae</taxon>
        <taxon>Cordylochernes</taxon>
    </lineage>
</organism>
<proteinExistence type="predicted"/>
<gene>
    <name evidence="1" type="ORF">LAZ67_2001606</name>
</gene>
<evidence type="ECO:0000313" key="2">
    <source>
        <dbReference type="Proteomes" id="UP001235939"/>
    </source>
</evidence>